<sequence length="198" mass="22158">MFSKPEQLVRRTGKKGLGRFDYLQQLVTEFRETGATEAKEQVLANLANFAYDPINYEFLRKLNVIDLFLDQLSEENTNFVRIGLGGLCNLALDFENKDYILHCGGVRIVAACLSSRDEDTVLSAISTLMFLVTPQSKPEITSPDIVACMLQFSRSQNTRLKNLATIFLEDYCTPEQVAEATNSESQPIIVGNIPLPQT</sequence>
<dbReference type="EMBL" id="BLKM01011744">
    <property type="protein sequence ID" value="GFG34246.1"/>
    <property type="molecule type" value="Genomic_DNA"/>
</dbReference>
<gene>
    <name evidence="1" type="ORF">Cfor_08199</name>
</gene>
<accession>A0A6L2PPC6</accession>
<dbReference type="Pfam" id="PF00514">
    <property type="entry name" value="Arm"/>
    <property type="match status" value="1"/>
</dbReference>
<proteinExistence type="predicted"/>
<dbReference type="AlphaFoldDB" id="A0A6L2PPC6"/>
<dbReference type="PANTHER" id="PTHR46263">
    <property type="entry name" value="ARMADILLO REPEAT-CONTAINING PROTEIN 7"/>
    <property type="match status" value="1"/>
</dbReference>
<dbReference type="InterPro" id="IPR042462">
    <property type="entry name" value="ARMC7"/>
</dbReference>
<dbReference type="InterPro" id="IPR011989">
    <property type="entry name" value="ARM-like"/>
</dbReference>
<dbReference type="OrthoDB" id="201709at2759"/>
<dbReference type="InterPro" id="IPR016024">
    <property type="entry name" value="ARM-type_fold"/>
</dbReference>
<organism evidence="1 2">
    <name type="scientific">Coptotermes formosanus</name>
    <name type="common">Formosan subterranean termite</name>
    <dbReference type="NCBI Taxonomy" id="36987"/>
    <lineage>
        <taxon>Eukaryota</taxon>
        <taxon>Metazoa</taxon>
        <taxon>Ecdysozoa</taxon>
        <taxon>Arthropoda</taxon>
        <taxon>Hexapoda</taxon>
        <taxon>Insecta</taxon>
        <taxon>Pterygota</taxon>
        <taxon>Neoptera</taxon>
        <taxon>Polyneoptera</taxon>
        <taxon>Dictyoptera</taxon>
        <taxon>Blattodea</taxon>
        <taxon>Blattoidea</taxon>
        <taxon>Termitoidae</taxon>
        <taxon>Rhinotermitidae</taxon>
        <taxon>Coptotermes</taxon>
    </lineage>
</organism>
<protein>
    <recommendedName>
        <fullName evidence="3">Armadillo repeat-containing protein 7</fullName>
    </recommendedName>
</protein>
<keyword evidence="2" id="KW-1185">Reference proteome</keyword>
<evidence type="ECO:0000313" key="2">
    <source>
        <dbReference type="Proteomes" id="UP000502823"/>
    </source>
</evidence>
<dbReference type="SUPFAM" id="SSF48371">
    <property type="entry name" value="ARM repeat"/>
    <property type="match status" value="1"/>
</dbReference>
<comment type="caution">
    <text evidence="1">The sequence shown here is derived from an EMBL/GenBank/DDBJ whole genome shotgun (WGS) entry which is preliminary data.</text>
</comment>
<dbReference type="InParanoid" id="A0A6L2PPC6"/>
<dbReference type="InterPro" id="IPR000225">
    <property type="entry name" value="Armadillo"/>
</dbReference>
<evidence type="ECO:0000313" key="1">
    <source>
        <dbReference type="EMBL" id="GFG34246.1"/>
    </source>
</evidence>
<dbReference type="Gene3D" id="1.25.10.10">
    <property type="entry name" value="Leucine-rich Repeat Variant"/>
    <property type="match status" value="1"/>
</dbReference>
<dbReference type="Proteomes" id="UP000502823">
    <property type="component" value="Unassembled WGS sequence"/>
</dbReference>
<reference evidence="2" key="1">
    <citation type="submission" date="2020-01" db="EMBL/GenBank/DDBJ databases">
        <title>Draft genome sequence of the Termite Coptotermes fromosanus.</title>
        <authorList>
            <person name="Itakura S."/>
            <person name="Yosikawa Y."/>
            <person name="Umezawa K."/>
        </authorList>
    </citation>
    <scope>NUCLEOTIDE SEQUENCE [LARGE SCALE GENOMIC DNA]</scope>
</reference>
<evidence type="ECO:0008006" key="3">
    <source>
        <dbReference type="Google" id="ProtNLM"/>
    </source>
</evidence>
<name>A0A6L2PPC6_COPFO</name>
<dbReference type="PANTHER" id="PTHR46263:SF1">
    <property type="entry name" value="ARMADILLO REPEAT-CONTAINING PROTEIN 7"/>
    <property type="match status" value="1"/>
</dbReference>